<comment type="caution">
    <text evidence="1">The sequence shown here is derived from an EMBL/GenBank/DDBJ whole genome shotgun (WGS) entry which is preliminary data.</text>
</comment>
<sequence>MGLLTKNIDNLDPCRILYQWTHRFWSPIFRRHDLHNCGGVSPPMPPTPVESINSTGIPISGQHRILPRSTRPLNPTCVWWMLLQEKRRRDRFEMHI</sequence>
<protein>
    <submittedName>
        <fullName evidence="1">Uncharacterized protein</fullName>
    </submittedName>
</protein>
<name>A0AAV6UND1_9ARAC</name>
<proteinExistence type="predicted"/>
<dbReference type="EMBL" id="JAFNEN010000325">
    <property type="protein sequence ID" value="KAG8185742.1"/>
    <property type="molecule type" value="Genomic_DNA"/>
</dbReference>
<accession>A0AAV6UND1</accession>
<gene>
    <name evidence="1" type="ORF">JTE90_000728</name>
</gene>
<keyword evidence="2" id="KW-1185">Reference proteome</keyword>
<organism evidence="1 2">
    <name type="scientific">Oedothorax gibbosus</name>
    <dbReference type="NCBI Taxonomy" id="931172"/>
    <lineage>
        <taxon>Eukaryota</taxon>
        <taxon>Metazoa</taxon>
        <taxon>Ecdysozoa</taxon>
        <taxon>Arthropoda</taxon>
        <taxon>Chelicerata</taxon>
        <taxon>Arachnida</taxon>
        <taxon>Araneae</taxon>
        <taxon>Araneomorphae</taxon>
        <taxon>Entelegynae</taxon>
        <taxon>Araneoidea</taxon>
        <taxon>Linyphiidae</taxon>
        <taxon>Erigoninae</taxon>
        <taxon>Oedothorax</taxon>
    </lineage>
</organism>
<dbReference type="Proteomes" id="UP000827092">
    <property type="component" value="Unassembled WGS sequence"/>
</dbReference>
<reference evidence="1 2" key="1">
    <citation type="journal article" date="2022" name="Nat. Ecol. Evol.">
        <title>A masculinizing supergene underlies an exaggerated male reproductive morph in a spider.</title>
        <authorList>
            <person name="Hendrickx F."/>
            <person name="De Corte Z."/>
            <person name="Sonet G."/>
            <person name="Van Belleghem S.M."/>
            <person name="Kostlbacher S."/>
            <person name="Vangestel C."/>
        </authorList>
    </citation>
    <scope>NUCLEOTIDE SEQUENCE [LARGE SCALE GENOMIC DNA]</scope>
    <source>
        <strain evidence="1">W744_W776</strain>
    </source>
</reference>
<dbReference type="AlphaFoldDB" id="A0AAV6UND1"/>
<evidence type="ECO:0000313" key="1">
    <source>
        <dbReference type="EMBL" id="KAG8185742.1"/>
    </source>
</evidence>
<evidence type="ECO:0000313" key="2">
    <source>
        <dbReference type="Proteomes" id="UP000827092"/>
    </source>
</evidence>